<proteinExistence type="predicted"/>
<evidence type="ECO:0000313" key="2">
    <source>
        <dbReference type="EMBL" id="CAE1311937.1"/>
    </source>
</evidence>
<keyword evidence="1" id="KW-0472">Membrane</keyword>
<keyword evidence="1" id="KW-1133">Transmembrane helix</keyword>
<feature type="transmembrane region" description="Helical" evidence="1">
    <location>
        <begin position="6"/>
        <end position="30"/>
    </location>
</feature>
<evidence type="ECO:0000256" key="1">
    <source>
        <dbReference type="SAM" id="Phobius"/>
    </source>
</evidence>
<keyword evidence="3" id="KW-1185">Reference proteome</keyword>
<sequence length="231" mass="25955">MTYILYIYLVSGFFFLLNHFYLFPFFLFVAPLSLSSYLSLLVSLSLSPFSTSASPACSLSPSFPSLSLFFSIGISLSPPSGFCSYFLCPSHSYSLHFYSLASLTHPATLTLNPFPSFVLSFFFYSNPSVYFLYSDIFFPNFAIRRHIMAINDNNFLVSHQSVSLVAVFVPATFPSSASFSSIIHVVIHSMVDSFTSLFSSFLFLVYFFLTARVYASQYVDKISSLNKHGRV</sequence>
<evidence type="ECO:0000313" key="3">
    <source>
        <dbReference type="Proteomes" id="UP000597762"/>
    </source>
</evidence>
<dbReference type="Proteomes" id="UP000597762">
    <property type="component" value="Unassembled WGS sequence"/>
</dbReference>
<feature type="transmembrane region" description="Helical" evidence="1">
    <location>
        <begin position="121"/>
        <end position="143"/>
    </location>
</feature>
<protein>
    <submittedName>
        <fullName evidence="2">Uncharacterized protein</fullName>
    </submittedName>
</protein>
<name>A0A812DYX3_ACAPH</name>
<dbReference type="EMBL" id="CAHIKZ030004539">
    <property type="protein sequence ID" value="CAE1311937.1"/>
    <property type="molecule type" value="Genomic_DNA"/>
</dbReference>
<accession>A0A812DYX3</accession>
<reference evidence="2" key="1">
    <citation type="submission" date="2021-01" db="EMBL/GenBank/DDBJ databases">
        <authorList>
            <person name="Li R."/>
            <person name="Bekaert M."/>
        </authorList>
    </citation>
    <scope>NUCLEOTIDE SEQUENCE</scope>
    <source>
        <strain evidence="2">Farmed</strain>
    </source>
</reference>
<keyword evidence="1" id="KW-0812">Transmembrane</keyword>
<feature type="transmembrane region" description="Helical" evidence="1">
    <location>
        <begin position="193"/>
        <end position="215"/>
    </location>
</feature>
<feature type="transmembrane region" description="Helical" evidence="1">
    <location>
        <begin position="164"/>
        <end position="187"/>
    </location>
</feature>
<gene>
    <name evidence="2" type="ORF">SPHA_63268</name>
</gene>
<dbReference type="AlphaFoldDB" id="A0A812DYX3"/>
<organism evidence="2 3">
    <name type="scientific">Acanthosepion pharaonis</name>
    <name type="common">Pharaoh cuttlefish</name>
    <name type="synonym">Sepia pharaonis</name>
    <dbReference type="NCBI Taxonomy" id="158019"/>
    <lineage>
        <taxon>Eukaryota</taxon>
        <taxon>Metazoa</taxon>
        <taxon>Spiralia</taxon>
        <taxon>Lophotrochozoa</taxon>
        <taxon>Mollusca</taxon>
        <taxon>Cephalopoda</taxon>
        <taxon>Coleoidea</taxon>
        <taxon>Decapodiformes</taxon>
        <taxon>Sepiida</taxon>
        <taxon>Sepiina</taxon>
        <taxon>Sepiidae</taxon>
        <taxon>Acanthosepion</taxon>
    </lineage>
</organism>
<comment type="caution">
    <text evidence="2">The sequence shown here is derived from an EMBL/GenBank/DDBJ whole genome shotgun (WGS) entry which is preliminary data.</text>
</comment>